<dbReference type="Proteomes" id="UP000183376">
    <property type="component" value="Chromosome I"/>
</dbReference>
<dbReference type="PANTHER" id="PTHR12001">
    <property type="entry name" value="GERANYLGERANYL PYROPHOSPHATE SYNTHASE"/>
    <property type="match status" value="1"/>
</dbReference>
<dbReference type="EMBL" id="LT629701">
    <property type="protein sequence ID" value="SDM73573.1"/>
    <property type="molecule type" value="Genomic_DNA"/>
</dbReference>
<evidence type="ECO:0000256" key="1">
    <source>
        <dbReference type="ARBA" id="ARBA00022723"/>
    </source>
</evidence>
<dbReference type="RefSeq" id="WP_081900270.1">
    <property type="nucleotide sequence ID" value="NZ_JOEF01000007.1"/>
</dbReference>
<dbReference type="SFLD" id="SFLDS00005">
    <property type="entry name" value="Isoprenoid_Synthase_Type_I"/>
    <property type="match status" value="1"/>
</dbReference>
<dbReference type="CDD" id="cd00685">
    <property type="entry name" value="Trans_IPPS_HT"/>
    <property type="match status" value="1"/>
</dbReference>
<dbReference type="GO" id="GO:0004659">
    <property type="term" value="F:prenyltransferase activity"/>
    <property type="evidence" value="ECO:0007669"/>
    <property type="project" value="InterPro"/>
</dbReference>
<name>A0A1G9VNC1_ALLAB</name>
<keyword evidence="3" id="KW-0808">Transferase</keyword>
<dbReference type="PROSITE" id="PS00444">
    <property type="entry name" value="POLYPRENYL_SYNTHASE_2"/>
    <property type="match status" value="1"/>
</dbReference>
<sequence length="359" mass="37489">MTANPEEQVWHTDTADLAPKSGDGVLAFLAECRATVVPVLREAVDTLPPPVRRVAGYHFGWLDEHGRPVADDNGGKMIRPALTLLSARAVGGGVEDAVPAAASVELVHNFSLLHDDIIDGDRTRRHRLTAWAAFGVPAAVLAGDALWALALRLLTDGDGATSAQTVRTMTLTLCRLIDGQSADTDFPLRHRVSISEVEDMAAGKTAAVMGCASALGALAGGGDLAQVSALQRMGENLGMAFQVVDDLLGIWGDPGSVGKPVGSDLTNRKKSFPVVAALASGTDAAAELASLYRFERPLTDAEAARAADLVEAAGGRAWALREAERYAQAARHALAEIDAAPDVTADLSALTALITGRDH</sequence>
<dbReference type="GO" id="GO:0008299">
    <property type="term" value="P:isoprenoid biosynthetic process"/>
    <property type="evidence" value="ECO:0007669"/>
    <property type="project" value="InterPro"/>
</dbReference>
<dbReference type="InterPro" id="IPR008949">
    <property type="entry name" value="Isoprenoid_synthase_dom_sf"/>
</dbReference>
<dbReference type="InterPro" id="IPR000092">
    <property type="entry name" value="Polyprenyl_synt"/>
</dbReference>
<dbReference type="eggNOG" id="COG0142">
    <property type="taxonomic scope" value="Bacteria"/>
</dbReference>
<dbReference type="InterPro" id="IPR033749">
    <property type="entry name" value="Polyprenyl_synt_CS"/>
</dbReference>
<evidence type="ECO:0000256" key="3">
    <source>
        <dbReference type="RuleBase" id="RU004466"/>
    </source>
</evidence>
<dbReference type="Pfam" id="PF00348">
    <property type="entry name" value="polyprenyl_synt"/>
    <property type="match status" value="1"/>
</dbReference>
<evidence type="ECO:0000313" key="5">
    <source>
        <dbReference type="Proteomes" id="UP000183376"/>
    </source>
</evidence>
<dbReference type="GO" id="GO:0046872">
    <property type="term" value="F:metal ion binding"/>
    <property type="evidence" value="ECO:0007669"/>
    <property type="project" value="UniProtKB-KW"/>
</dbReference>
<dbReference type="PANTHER" id="PTHR12001:SF86">
    <property type="entry name" value="GERANYLGERANYL DIPHOSPHATE SYNTHASE"/>
    <property type="match status" value="1"/>
</dbReference>
<keyword evidence="1" id="KW-0479">Metal-binding</keyword>
<keyword evidence="5" id="KW-1185">Reference proteome</keyword>
<dbReference type="SFLD" id="SFLDG01017">
    <property type="entry name" value="Polyprenyl_Transferase_Like"/>
    <property type="match status" value="1"/>
</dbReference>
<gene>
    <name evidence="4" type="ORF">SAMN04489726_3132</name>
</gene>
<dbReference type="PROSITE" id="PS00723">
    <property type="entry name" value="POLYPRENYL_SYNTHASE_1"/>
    <property type="match status" value="1"/>
</dbReference>
<evidence type="ECO:0000256" key="2">
    <source>
        <dbReference type="ARBA" id="ARBA00022842"/>
    </source>
</evidence>
<dbReference type="OrthoDB" id="4497239at2"/>
<comment type="similarity">
    <text evidence="3">Belongs to the FPP/GGPP synthase family.</text>
</comment>
<dbReference type="STRING" id="211114.SAMN04489726_3132"/>
<organism evidence="4 5">
    <name type="scientific">Allokutzneria albata</name>
    <name type="common">Kibdelosporangium albatum</name>
    <dbReference type="NCBI Taxonomy" id="211114"/>
    <lineage>
        <taxon>Bacteria</taxon>
        <taxon>Bacillati</taxon>
        <taxon>Actinomycetota</taxon>
        <taxon>Actinomycetes</taxon>
        <taxon>Pseudonocardiales</taxon>
        <taxon>Pseudonocardiaceae</taxon>
        <taxon>Allokutzneria</taxon>
    </lineage>
</organism>
<dbReference type="AlphaFoldDB" id="A0A1G9VNC1"/>
<proteinExistence type="inferred from homology"/>
<dbReference type="Gene3D" id="1.10.600.10">
    <property type="entry name" value="Farnesyl Diphosphate Synthase"/>
    <property type="match status" value="1"/>
</dbReference>
<reference evidence="4 5" key="1">
    <citation type="submission" date="2016-10" db="EMBL/GenBank/DDBJ databases">
        <authorList>
            <person name="de Groot N.N."/>
        </authorList>
    </citation>
    <scope>NUCLEOTIDE SEQUENCE [LARGE SCALE GENOMIC DNA]</scope>
    <source>
        <strain evidence="4 5">DSM 44149</strain>
    </source>
</reference>
<keyword evidence="2" id="KW-0460">Magnesium</keyword>
<dbReference type="SUPFAM" id="SSF48576">
    <property type="entry name" value="Terpenoid synthases"/>
    <property type="match status" value="1"/>
</dbReference>
<accession>A0A1G9VNC1</accession>
<protein>
    <submittedName>
        <fullName evidence="4">Geranylgeranyl diphosphate synthase, type I</fullName>
    </submittedName>
</protein>
<evidence type="ECO:0000313" key="4">
    <source>
        <dbReference type="EMBL" id="SDM73573.1"/>
    </source>
</evidence>